<evidence type="ECO:0000256" key="3">
    <source>
        <dbReference type="PROSITE-ProRule" id="PRU00339"/>
    </source>
</evidence>
<reference evidence="5 6" key="1">
    <citation type="submission" date="2016-11" db="EMBL/GenBank/DDBJ databases">
        <authorList>
            <person name="Jaros S."/>
            <person name="Januszkiewicz K."/>
            <person name="Wedrychowicz H."/>
        </authorList>
    </citation>
    <scope>NUCLEOTIDE SEQUENCE [LARGE SCALE GENOMIC DNA]</scope>
    <source>
        <strain evidence="5 6">GAS86</strain>
    </source>
</reference>
<dbReference type="SUPFAM" id="SSF48439">
    <property type="entry name" value="Protein prenylyltransferase"/>
    <property type="match status" value="1"/>
</dbReference>
<dbReference type="Pfam" id="PF01075">
    <property type="entry name" value="Glyco_transf_9"/>
    <property type="match status" value="1"/>
</dbReference>
<dbReference type="Pfam" id="PF13181">
    <property type="entry name" value="TPR_8"/>
    <property type="match status" value="1"/>
</dbReference>
<dbReference type="GO" id="GO:0016757">
    <property type="term" value="F:glycosyltransferase activity"/>
    <property type="evidence" value="ECO:0007669"/>
    <property type="project" value="InterPro"/>
</dbReference>
<feature type="region of interest" description="Disordered" evidence="4">
    <location>
        <begin position="1"/>
        <end position="21"/>
    </location>
</feature>
<protein>
    <submittedName>
        <fullName evidence="5">Tetratricopeptide (TPR) repeat</fullName>
    </submittedName>
</protein>
<feature type="repeat" description="TPR" evidence="3">
    <location>
        <begin position="337"/>
        <end position="370"/>
    </location>
</feature>
<dbReference type="EMBL" id="FSRM01000002">
    <property type="protein sequence ID" value="SIO53746.1"/>
    <property type="molecule type" value="Genomic_DNA"/>
</dbReference>
<dbReference type="Proteomes" id="UP000184693">
    <property type="component" value="Unassembled WGS sequence"/>
</dbReference>
<dbReference type="InterPro" id="IPR011990">
    <property type="entry name" value="TPR-like_helical_dom_sf"/>
</dbReference>
<keyword evidence="2 3" id="KW-0802">TPR repeat</keyword>
<evidence type="ECO:0000256" key="4">
    <source>
        <dbReference type="SAM" id="MobiDB-lite"/>
    </source>
</evidence>
<dbReference type="PROSITE" id="PS50005">
    <property type="entry name" value="TPR"/>
    <property type="match status" value="6"/>
</dbReference>
<dbReference type="RefSeq" id="WP_074268434.1">
    <property type="nucleotide sequence ID" value="NZ_FSRM01000002.1"/>
</dbReference>
<dbReference type="InterPro" id="IPR002201">
    <property type="entry name" value="Glyco_trans_9"/>
</dbReference>
<dbReference type="PANTHER" id="PTHR44943">
    <property type="entry name" value="CELLULOSE SYNTHASE OPERON PROTEIN C"/>
    <property type="match status" value="1"/>
</dbReference>
<evidence type="ECO:0000256" key="1">
    <source>
        <dbReference type="ARBA" id="ARBA00022737"/>
    </source>
</evidence>
<dbReference type="OrthoDB" id="9814129at2"/>
<feature type="repeat" description="TPR" evidence="3">
    <location>
        <begin position="167"/>
        <end position="200"/>
    </location>
</feature>
<gene>
    <name evidence="5" type="ORF">SAMN05444168_6639</name>
</gene>
<accession>A0A1N6KBP1</accession>
<dbReference type="PROSITE" id="PS50293">
    <property type="entry name" value="TPR_REGION"/>
    <property type="match status" value="2"/>
</dbReference>
<dbReference type="SUPFAM" id="SSF53756">
    <property type="entry name" value="UDP-Glycosyltransferase/glycogen phosphorylase"/>
    <property type="match status" value="1"/>
</dbReference>
<organism evidence="5 6">
    <name type="scientific">Paraburkholderia phenazinium</name>
    <dbReference type="NCBI Taxonomy" id="60549"/>
    <lineage>
        <taxon>Bacteria</taxon>
        <taxon>Pseudomonadati</taxon>
        <taxon>Pseudomonadota</taxon>
        <taxon>Betaproteobacteria</taxon>
        <taxon>Burkholderiales</taxon>
        <taxon>Burkholderiaceae</taxon>
        <taxon>Paraburkholderia</taxon>
    </lineage>
</organism>
<dbReference type="Gene3D" id="1.25.40.10">
    <property type="entry name" value="Tetratricopeptide repeat domain"/>
    <property type="match status" value="4"/>
</dbReference>
<dbReference type="Pfam" id="PF13432">
    <property type="entry name" value="TPR_16"/>
    <property type="match status" value="2"/>
</dbReference>
<sequence>MCPENPTNEKRPAPVAPKLEADEPTTAQLLADAVQAHRRNNLTAAQALYEAVLRTQPQHPDALHLLGVTAYQSQRPDLAVDLIRQALDVYEENAAAHVNLGLALQSLDQNEEARASFERATTIDPSNVGAWLGLGNVLTRLARNDPARRNDAIASFERVIALQPDHTFALHQLGVLHLERGDVEDALRSFDAALQVKPDLAEAWNNRGNALVTLGRREEAIASFNQTLAIQPDLHFALQNRGILRAYLGDAHGALQDFDAALDQQNMTAQGYCGRGSALLQLQRFTDALSSFQQALSDEPENVEARLGQARSLSSLKRYSEALEVLECAVLIAPRNSEVLTDRAFVLLHQQRYDEALTAANHALSLYPAQVEALNIRGMALQALGKPEAAMSSYEHALSIDPDHAEASFNASLLHLQRGEYLKGWAGFESRWRCARPNVRRHADVPVWSGLENITAKRLLIWADEGFGDTIQFCRYASALRARGVDIVLEVQPPLKALVTENFRNIQVIARGETPPACDFAIALLSLPDALKIESSLIPYVSGYLRADPQATETWRRRLQPARAHTTCLGIAVSGNPEHGNDRNRSASLASFTPLLAKADVFVIQKGLHAQDAAYLASTPSFQYLGDEINDFSDLAAIIANLDLVISVDTATAHLAAAMGKPTWLLLPVNCDWRWQLERDDSPWYPSVRLFRQRTIGDWPDVIKRVCAALSDMTA</sequence>
<keyword evidence="1" id="KW-0677">Repeat</keyword>
<proteinExistence type="predicted"/>
<feature type="repeat" description="TPR" evidence="3">
    <location>
        <begin position="94"/>
        <end position="127"/>
    </location>
</feature>
<dbReference type="InterPro" id="IPR051685">
    <property type="entry name" value="Ycf3/AcsC/BcsC/TPR_MFPF"/>
</dbReference>
<dbReference type="Gene3D" id="3.40.50.2000">
    <property type="entry name" value="Glycogen Phosphorylase B"/>
    <property type="match status" value="1"/>
</dbReference>
<evidence type="ECO:0000256" key="2">
    <source>
        <dbReference type="ARBA" id="ARBA00022803"/>
    </source>
</evidence>
<dbReference type="Pfam" id="PF14559">
    <property type="entry name" value="TPR_19"/>
    <property type="match status" value="1"/>
</dbReference>
<name>A0A1N6KBP1_9BURK</name>
<evidence type="ECO:0000313" key="6">
    <source>
        <dbReference type="Proteomes" id="UP000184693"/>
    </source>
</evidence>
<dbReference type="SUPFAM" id="SSF48452">
    <property type="entry name" value="TPR-like"/>
    <property type="match status" value="1"/>
</dbReference>
<feature type="repeat" description="TPR" evidence="3">
    <location>
        <begin position="201"/>
        <end position="234"/>
    </location>
</feature>
<dbReference type="SMART" id="SM00028">
    <property type="entry name" value="TPR"/>
    <property type="match status" value="11"/>
</dbReference>
<evidence type="ECO:0000313" key="5">
    <source>
        <dbReference type="EMBL" id="SIO53746.1"/>
    </source>
</evidence>
<dbReference type="PANTHER" id="PTHR44943:SF8">
    <property type="entry name" value="TPR REPEAT-CONTAINING PROTEIN MJ0263"/>
    <property type="match status" value="1"/>
</dbReference>
<dbReference type="AlphaFoldDB" id="A0A1N6KBP1"/>
<dbReference type="InterPro" id="IPR019734">
    <property type="entry name" value="TPR_rpt"/>
</dbReference>
<feature type="repeat" description="TPR" evidence="3">
    <location>
        <begin position="371"/>
        <end position="404"/>
    </location>
</feature>
<feature type="repeat" description="TPR" evidence="3">
    <location>
        <begin position="269"/>
        <end position="302"/>
    </location>
</feature>